<feature type="region of interest" description="Disordered" evidence="1">
    <location>
        <begin position="300"/>
        <end position="330"/>
    </location>
</feature>
<feature type="compositionally biased region" description="Basic and acidic residues" evidence="1">
    <location>
        <begin position="303"/>
        <end position="317"/>
    </location>
</feature>
<dbReference type="PANTHER" id="PTHR48302">
    <property type="entry name" value="ULP1 PROTEASE FAMILY, C-TERMINAL CATALYTIC DOMAIN CONTAINING PROTEIN"/>
    <property type="match status" value="1"/>
</dbReference>
<evidence type="ECO:0000259" key="2">
    <source>
        <dbReference type="Pfam" id="PF09331"/>
    </source>
</evidence>
<dbReference type="EMBL" id="JACXVP010000011">
    <property type="protein sequence ID" value="KAG5577616.1"/>
    <property type="molecule type" value="Genomic_DNA"/>
</dbReference>
<organism evidence="3 4">
    <name type="scientific">Solanum commersonii</name>
    <name type="common">Commerson's wild potato</name>
    <name type="synonym">Commerson's nightshade</name>
    <dbReference type="NCBI Taxonomy" id="4109"/>
    <lineage>
        <taxon>Eukaryota</taxon>
        <taxon>Viridiplantae</taxon>
        <taxon>Streptophyta</taxon>
        <taxon>Embryophyta</taxon>
        <taxon>Tracheophyta</taxon>
        <taxon>Spermatophyta</taxon>
        <taxon>Magnoliopsida</taxon>
        <taxon>eudicotyledons</taxon>
        <taxon>Gunneridae</taxon>
        <taxon>Pentapetalae</taxon>
        <taxon>asterids</taxon>
        <taxon>lamiids</taxon>
        <taxon>Solanales</taxon>
        <taxon>Solanaceae</taxon>
        <taxon>Solanoideae</taxon>
        <taxon>Solaneae</taxon>
        <taxon>Solanum</taxon>
    </lineage>
</organism>
<feature type="domain" description="DUF1985" evidence="2">
    <location>
        <begin position="111"/>
        <end position="185"/>
    </location>
</feature>
<sequence>MEIEKRSKFQNDLITLHLIDEPKWANSSKRKESSKPTVNERKIDKRRKVNNVISRNQILCVRSPIKPLHMQIYANHNIVTDLKGKLTPTMFNQFKDTCFEVYIKMHECRCKHKSLDELLIRINQTTLCFDIKEFAIITGLNCFSDENGFLFDTSEPNKIIEQYFEGKSTIKKAELISKYKKKVWGEGNDDDLLRAAGTMNIYGKKDAFLKLVKSITKEMDAVKQYYRIAGMSLLCKFGYMNTNRIPKLINWRTRNSRPHYEFLMKGMFSDNDNSLKYQNIHPSLKEVAFYQFSTENDAIPENASEKDGDKDKVDDFTSKPPTHKSNNKNKGKVKIIVPLSTLIKKMSMTRLYGRWVGIKRRKVRHIILFRDCAMSIF</sequence>
<feature type="compositionally biased region" description="Basic residues" evidence="1">
    <location>
        <begin position="321"/>
        <end position="330"/>
    </location>
</feature>
<dbReference type="Pfam" id="PF09331">
    <property type="entry name" value="DUF1985"/>
    <property type="match status" value="1"/>
</dbReference>
<reference evidence="3 4" key="1">
    <citation type="submission" date="2020-09" db="EMBL/GenBank/DDBJ databases">
        <title>De no assembly of potato wild relative species, Solanum commersonii.</title>
        <authorList>
            <person name="Cho K."/>
        </authorList>
    </citation>
    <scope>NUCLEOTIDE SEQUENCE [LARGE SCALE GENOMIC DNA]</scope>
    <source>
        <strain evidence="3">LZ3.2</strain>
        <tissue evidence="3">Leaf</tissue>
    </source>
</reference>
<evidence type="ECO:0000313" key="4">
    <source>
        <dbReference type="Proteomes" id="UP000824120"/>
    </source>
</evidence>
<protein>
    <recommendedName>
        <fullName evidence="2">DUF1985 domain-containing protein</fullName>
    </recommendedName>
</protein>
<evidence type="ECO:0000313" key="3">
    <source>
        <dbReference type="EMBL" id="KAG5577616.1"/>
    </source>
</evidence>
<accession>A0A9J5WRH7</accession>
<comment type="caution">
    <text evidence="3">The sequence shown here is derived from an EMBL/GenBank/DDBJ whole genome shotgun (WGS) entry which is preliminary data.</text>
</comment>
<dbReference type="PANTHER" id="PTHR48302:SF3">
    <property type="entry name" value="DUF1985 DOMAIN-CONTAINING PROTEIN"/>
    <property type="match status" value="1"/>
</dbReference>
<evidence type="ECO:0000256" key="1">
    <source>
        <dbReference type="SAM" id="MobiDB-lite"/>
    </source>
</evidence>
<name>A0A9J5WRH7_SOLCO</name>
<keyword evidence="4" id="KW-1185">Reference proteome</keyword>
<dbReference type="Proteomes" id="UP000824120">
    <property type="component" value="Chromosome 11"/>
</dbReference>
<dbReference type="AlphaFoldDB" id="A0A9J5WRH7"/>
<gene>
    <name evidence="3" type="ORF">H5410_057750</name>
</gene>
<dbReference type="InterPro" id="IPR015410">
    <property type="entry name" value="DUF1985"/>
</dbReference>
<feature type="non-terminal residue" evidence="3">
    <location>
        <position position="377"/>
    </location>
</feature>
<dbReference type="OrthoDB" id="1194650at2759"/>
<proteinExistence type="predicted"/>